<dbReference type="GO" id="GO:0016616">
    <property type="term" value="F:oxidoreductase activity, acting on the CH-OH group of donors, NAD or NADP as acceptor"/>
    <property type="evidence" value="ECO:0007669"/>
    <property type="project" value="InterPro"/>
</dbReference>
<sequence>MYLFIFTYILYKEGDKLNILVAAPNTNFDIDKIKTNFKENGNFDNDNIYYEDESLSKDILDSIDILVGYNKELLDKILNSDNAQLKWIQALSAGVDYYPLSQLKAKNIYLTTVSGIHAEPISETVIGMILGNYRAINESARKRSWYQPNAMPKMINGKHAVVFGTGHIGGRIAELLDAFGAETIGINHSGHPADGFAQTVSMDNVMNDDRVLNADLIINALPLSDSTYHYYNEKFFNALNNQPMFISIGRGPSTVTKDLINALYNQQVGSAALDVTDPEPLPSDNPLWQMDNVLITAHISGLHAEYMDESLAILDENMQAFNNDGKPNKNLVNLVEGY</sequence>
<feature type="domain" description="D-isomer specific 2-hydroxyacid dehydrogenase NAD-binding" evidence="6">
    <location>
        <begin position="132"/>
        <end position="300"/>
    </location>
</feature>
<dbReference type="SUPFAM" id="SSF52283">
    <property type="entry name" value="Formate/glycerate dehydrogenase catalytic domain-like"/>
    <property type="match status" value="1"/>
</dbReference>
<dbReference type="Pfam" id="PF02826">
    <property type="entry name" value="2-Hacid_dh_C"/>
    <property type="match status" value="1"/>
</dbReference>
<evidence type="ECO:0000313" key="7">
    <source>
        <dbReference type="EMBL" id="TPR46196.1"/>
    </source>
</evidence>
<dbReference type="InterPro" id="IPR036291">
    <property type="entry name" value="NAD(P)-bd_dom_sf"/>
</dbReference>
<dbReference type="SUPFAM" id="SSF51735">
    <property type="entry name" value="NAD(P)-binding Rossmann-fold domains"/>
    <property type="match status" value="1"/>
</dbReference>
<dbReference type="Pfam" id="PF00389">
    <property type="entry name" value="2-Hacid_dh"/>
    <property type="match status" value="1"/>
</dbReference>
<name>A0A9Q8MUC5_9LACO</name>
<evidence type="ECO:0000256" key="4">
    <source>
        <dbReference type="RuleBase" id="RU003719"/>
    </source>
</evidence>
<keyword evidence="2 4" id="KW-0560">Oxidoreductase</keyword>
<organism evidence="7 8">
    <name type="scientific">Apilactobacillus micheneri</name>
    <dbReference type="NCBI Taxonomy" id="1899430"/>
    <lineage>
        <taxon>Bacteria</taxon>
        <taxon>Bacillati</taxon>
        <taxon>Bacillota</taxon>
        <taxon>Bacilli</taxon>
        <taxon>Lactobacillales</taxon>
        <taxon>Lactobacillaceae</taxon>
        <taxon>Apilactobacillus</taxon>
    </lineage>
</organism>
<dbReference type="PANTHER" id="PTHR43333:SF1">
    <property type="entry name" value="D-ISOMER SPECIFIC 2-HYDROXYACID DEHYDROGENASE NAD-BINDING DOMAIN-CONTAINING PROTEIN"/>
    <property type="match status" value="1"/>
</dbReference>
<evidence type="ECO:0000256" key="2">
    <source>
        <dbReference type="ARBA" id="ARBA00023002"/>
    </source>
</evidence>
<dbReference type="PANTHER" id="PTHR43333">
    <property type="entry name" value="2-HACID_DH_C DOMAIN-CONTAINING PROTEIN"/>
    <property type="match status" value="1"/>
</dbReference>
<evidence type="ECO:0000259" key="5">
    <source>
        <dbReference type="Pfam" id="PF00389"/>
    </source>
</evidence>
<accession>A0A9Q8MUC5</accession>
<gene>
    <name evidence="7" type="ORF">DY130_01385</name>
</gene>
<dbReference type="Proteomes" id="UP000784700">
    <property type="component" value="Unassembled WGS sequence"/>
</dbReference>
<keyword evidence="3" id="KW-0520">NAD</keyword>
<dbReference type="InterPro" id="IPR006139">
    <property type="entry name" value="D-isomer_2_OHA_DH_cat_dom"/>
</dbReference>
<dbReference type="EMBL" id="QUBG01000001">
    <property type="protein sequence ID" value="TPR46196.1"/>
    <property type="molecule type" value="Genomic_DNA"/>
</dbReference>
<evidence type="ECO:0000256" key="1">
    <source>
        <dbReference type="ARBA" id="ARBA00005854"/>
    </source>
</evidence>
<proteinExistence type="inferred from homology"/>
<comment type="similarity">
    <text evidence="1 4">Belongs to the D-isomer specific 2-hydroxyacid dehydrogenase family.</text>
</comment>
<dbReference type="Gene3D" id="3.40.50.720">
    <property type="entry name" value="NAD(P)-binding Rossmann-like Domain"/>
    <property type="match status" value="2"/>
</dbReference>
<evidence type="ECO:0000256" key="3">
    <source>
        <dbReference type="ARBA" id="ARBA00023027"/>
    </source>
</evidence>
<comment type="caution">
    <text evidence="7">The sequence shown here is derived from an EMBL/GenBank/DDBJ whole genome shotgun (WGS) entry which is preliminary data.</text>
</comment>
<dbReference type="GO" id="GO:0051287">
    <property type="term" value="F:NAD binding"/>
    <property type="evidence" value="ECO:0007669"/>
    <property type="project" value="InterPro"/>
</dbReference>
<protein>
    <submittedName>
        <fullName evidence="7">Hydroxyacid dehydrogenase</fullName>
    </submittedName>
</protein>
<feature type="domain" description="D-isomer specific 2-hydroxyacid dehydrogenase catalytic" evidence="5">
    <location>
        <begin position="48"/>
        <end position="323"/>
    </location>
</feature>
<reference evidence="7" key="1">
    <citation type="submission" date="2018-08" db="EMBL/GenBank/DDBJ databases">
        <title>Comparative genomics of wild bee and flower associated Lactobacillus reveals potential adaptation to the bee host.</title>
        <authorList>
            <person name="Vuong H.Q."/>
            <person name="Mcfrederick Q.S."/>
        </authorList>
    </citation>
    <scope>NUCLEOTIDE SEQUENCE</scope>
    <source>
        <strain evidence="7">HV_63</strain>
    </source>
</reference>
<evidence type="ECO:0000313" key="8">
    <source>
        <dbReference type="Proteomes" id="UP000784700"/>
    </source>
</evidence>
<dbReference type="AlphaFoldDB" id="A0A9Q8MUC5"/>
<dbReference type="InterPro" id="IPR006140">
    <property type="entry name" value="D-isomer_DH_NAD-bd"/>
</dbReference>
<evidence type="ECO:0000259" key="6">
    <source>
        <dbReference type="Pfam" id="PF02826"/>
    </source>
</evidence>